<sequence length="176" mass="19989">MRDLHYFHGIEALSMPQGLLLTHHRYIWDLLTCTKLDGAKEVIIQLSTPTSFTLHDSLPISCTIQLRSTGQQVGKRDDRTFTTTYIVYLGGKVISWCYRKKNGDCKAAYSVRPRFSITIFIMKFSFGSIDSMTTDSDSIRFITLPPVEISFGATPYVPFISEFLKAQILLVRDAVH</sequence>
<reference evidence="1 2" key="1">
    <citation type="journal article" date="2018" name="PLoS Genet.">
        <title>Population sequencing reveals clonal diversity and ancestral inbreeding in the grapevine cultivar Chardonnay.</title>
        <authorList>
            <person name="Roach M.J."/>
            <person name="Johnson D.L."/>
            <person name="Bohlmann J."/>
            <person name="van Vuuren H.J."/>
            <person name="Jones S.J."/>
            <person name="Pretorius I.S."/>
            <person name="Schmidt S.A."/>
            <person name="Borneman A.R."/>
        </authorList>
    </citation>
    <scope>NUCLEOTIDE SEQUENCE [LARGE SCALE GENOMIC DNA]</scope>
    <source>
        <strain evidence="2">cv. Chardonnay</strain>
        <tissue evidence="1">Leaf</tissue>
    </source>
</reference>
<name>A0A438J0R9_VITVI</name>
<protein>
    <submittedName>
        <fullName evidence="1">Uncharacterized protein</fullName>
    </submittedName>
</protein>
<proteinExistence type="predicted"/>
<dbReference type="EMBL" id="QGNW01000070">
    <property type="protein sequence ID" value="RVX02546.1"/>
    <property type="molecule type" value="Genomic_DNA"/>
</dbReference>
<gene>
    <name evidence="1" type="ORF">CK203_031073</name>
</gene>
<dbReference type="AlphaFoldDB" id="A0A438J0R9"/>
<evidence type="ECO:0000313" key="1">
    <source>
        <dbReference type="EMBL" id="RVX02546.1"/>
    </source>
</evidence>
<comment type="caution">
    <text evidence="1">The sequence shown here is derived from an EMBL/GenBank/DDBJ whole genome shotgun (WGS) entry which is preliminary data.</text>
</comment>
<evidence type="ECO:0000313" key="2">
    <source>
        <dbReference type="Proteomes" id="UP000288805"/>
    </source>
</evidence>
<organism evidence="1 2">
    <name type="scientific">Vitis vinifera</name>
    <name type="common">Grape</name>
    <dbReference type="NCBI Taxonomy" id="29760"/>
    <lineage>
        <taxon>Eukaryota</taxon>
        <taxon>Viridiplantae</taxon>
        <taxon>Streptophyta</taxon>
        <taxon>Embryophyta</taxon>
        <taxon>Tracheophyta</taxon>
        <taxon>Spermatophyta</taxon>
        <taxon>Magnoliopsida</taxon>
        <taxon>eudicotyledons</taxon>
        <taxon>Gunneridae</taxon>
        <taxon>Pentapetalae</taxon>
        <taxon>rosids</taxon>
        <taxon>Vitales</taxon>
        <taxon>Vitaceae</taxon>
        <taxon>Viteae</taxon>
        <taxon>Vitis</taxon>
    </lineage>
</organism>
<accession>A0A438J0R9</accession>
<dbReference type="Proteomes" id="UP000288805">
    <property type="component" value="Unassembled WGS sequence"/>
</dbReference>